<protein>
    <submittedName>
        <fullName evidence="1">Uncharacterized protein</fullName>
    </submittedName>
</protein>
<reference evidence="1 2" key="1">
    <citation type="journal article" date="2018" name="Front. Plant Sci.">
        <title>Red Clover (Trifolium pratense) and Zigzag Clover (T. medium) - A Picture of Genomic Similarities and Differences.</title>
        <authorList>
            <person name="Dluhosova J."/>
            <person name="Istvanek J."/>
            <person name="Nedelnik J."/>
            <person name="Repkova J."/>
        </authorList>
    </citation>
    <scope>NUCLEOTIDE SEQUENCE [LARGE SCALE GENOMIC DNA]</scope>
    <source>
        <strain evidence="2">cv. 10/8</strain>
        <tissue evidence="1">Leaf</tissue>
    </source>
</reference>
<feature type="non-terminal residue" evidence="1">
    <location>
        <position position="1"/>
    </location>
</feature>
<accession>A0A392U8I8</accession>
<sequence>VLCPLALALARASDYCVPRASEHLLAKYISLVNSGAELGFFLRSIKNLDTSLMA</sequence>
<evidence type="ECO:0000313" key="2">
    <source>
        <dbReference type="Proteomes" id="UP000265520"/>
    </source>
</evidence>
<dbReference type="AlphaFoldDB" id="A0A392U8I8"/>
<dbReference type="Proteomes" id="UP000265520">
    <property type="component" value="Unassembled WGS sequence"/>
</dbReference>
<organism evidence="1 2">
    <name type="scientific">Trifolium medium</name>
    <dbReference type="NCBI Taxonomy" id="97028"/>
    <lineage>
        <taxon>Eukaryota</taxon>
        <taxon>Viridiplantae</taxon>
        <taxon>Streptophyta</taxon>
        <taxon>Embryophyta</taxon>
        <taxon>Tracheophyta</taxon>
        <taxon>Spermatophyta</taxon>
        <taxon>Magnoliopsida</taxon>
        <taxon>eudicotyledons</taxon>
        <taxon>Gunneridae</taxon>
        <taxon>Pentapetalae</taxon>
        <taxon>rosids</taxon>
        <taxon>fabids</taxon>
        <taxon>Fabales</taxon>
        <taxon>Fabaceae</taxon>
        <taxon>Papilionoideae</taxon>
        <taxon>50 kb inversion clade</taxon>
        <taxon>NPAAA clade</taxon>
        <taxon>Hologalegina</taxon>
        <taxon>IRL clade</taxon>
        <taxon>Trifolieae</taxon>
        <taxon>Trifolium</taxon>
    </lineage>
</organism>
<dbReference type="EMBL" id="LXQA010763536">
    <property type="protein sequence ID" value="MCI69819.1"/>
    <property type="molecule type" value="Genomic_DNA"/>
</dbReference>
<evidence type="ECO:0000313" key="1">
    <source>
        <dbReference type="EMBL" id="MCI69819.1"/>
    </source>
</evidence>
<comment type="caution">
    <text evidence="1">The sequence shown here is derived from an EMBL/GenBank/DDBJ whole genome shotgun (WGS) entry which is preliminary data.</text>
</comment>
<proteinExistence type="predicted"/>
<keyword evidence="2" id="KW-1185">Reference proteome</keyword>
<name>A0A392U8I8_9FABA</name>